<evidence type="ECO:0000256" key="3">
    <source>
        <dbReference type="ARBA" id="ARBA00022771"/>
    </source>
</evidence>
<sequence length="238" mass="26901">MNITPTAGTTASSELSDNSSKKTACIESCPSTCTPSVLQNKSDQLPALIQPNVKDFFEQVKSISYQDGSKSKKITEAIVKYIIMDNKPFSTVEGKGFLQMMKELVPLFKVPSRETIKLRVDEKYEALSSIFKEYIRKCDSYCLTYDIWTETMKNQSFLGVTIHFLDNLRLLSGTLGVIELHESDTAAYIEETMRQLFNEWNVSINKVSACVTDNDSTMMKLNRSLFGEKNNTLLRTHA</sequence>
<evidence type="ECO:0000256" key="5">
    <source>
        <dbReference type="ARBA" id="ARBA00023242"/>
    </source>
</evidence>
<dbReference type="EMBL" id="GBXI01011144">
    <property type="protein sequence ID" value="JAD03148.1"/>
    <property type="molecule type" value="Transcribed_RNA"/>
</dbReference>
<reference evidence="6" key="2">
    <citation type="journal article" date="2015" name="Gigascience">
        <title>Reconstructing a comprehensive transcriptome assembly of a white-pupal translocated strain of the pest fruit fly Bactrocera cucurbitae.</title>
        <authorList>
            <person name="Sim S.B."/>
            <person name="Calla B."/>
            <person name="Hall B."/>
            <person name="DeRego T."/>
            <person name="Geib S.M."/>
        </authorList>
    </citation>
    <scope>NUCLEOTIDE SEQUENCE</scope>
</reference>
<keyword evidence="2" id="KW-0479">Metal-binding</keyword>
<keyword evidence="5" id="KW-0539">Nucleus</keyword>
<dbReference type="InterPro" id="IPR012337">
    <property type="entry name" value="RNaseH-like_sf"/>
</dbReference>
<dbReference type="GO" id="GO:0005634">
    <property type="term" value="C:nucleus"/>
    <property type="evidence" value="ECO:0007669"/>
    <property type="project" value="UniProtKB-SubCell"/>
</dbReference>
<keyword evidence="4" id="KW-0862">Zinc</keyword>
<dbReference type="SUPFAM" id="SSF140996">
    <property type="entry name" value="Hermes dimerisation domain"/>
    <property type="match status" value="1"/>
</dbReference>
<comment type="subcellular location">
    <subcellularLocation>
        <location evidence="1">Nucleus</location>
    </subcellularLocation>
</comment>
<organism evidence="6">
    <name type="scientific">Zeugodacus cucurbitae</name>
    <name type="common">Melon fruit fly</name>
    <name type="synonym">Bactrocera cucurbitae</name>
    <dbReference type="NCBI Taxonomy" id="28588"/>
    <lineage>
        <taxon>Eukaryota</taxon>
        <taxon>Metazoa</taxon>
        <taxon>Ecdysozoa</taxon>
        <taxon>Arthropoda</taxon>
        <taxon>Hexapoda</taxon>
        <taxon>Insecta</taxon>
        <taxon>Pterygota</taxon>
        <taxon>Neoptera</taxon>
        <taxon>Endopterygota</taxon>
        <taxon>Diptera</taxon>
        <taxon>Brachycera</taxon>
        <taxon>Muscomorpha</taxon>
        <taxon>Tephritoidea</taxon>
        <taxon>Tephritidae</taxon>
        <taxon>Zeugodacus</taxon>
        <taxon>Zeugodacus</taxon>
    </lineage>
</organism>
<evidence type="ECO:0000313" key="6">
    <source>
        <dbReference type="EMBL" id="JAD03148.1"/>
    </source>
</evidence>
<dbReference type="SUPFAM" id="SSF53098">
    <property type="entry name" value="Ribonuclease H-like"/>
    <property type="match status" value="1"/>
</dbReference>
<dbReference type="GO" id="GO:0008270">
    <property type="term" value="F:zinc ion binding"/>
    <property type="evidence" value="ECO:0007669"/>
    <property type="project" value="UniProtKB-KW"/>
</dbReference>
<dbReference type="PANTHER" id="PTHR46481">
    <property type="entry name" value="ZINC FINGER BED DOMAIN-CONTAINING PROTEIN 4"/>
    <property type="match status" value="1"/>
</dbReference>
<proteinExistence type="predicted"/>
<dbReference type="EMBL" id="GBXI01009168">
    <property type="protein sequence ID" value="JAD05124.1"/>
    <property type="molecule type" value="Transcribed_RNA"/>
</dbReference>
<protein>
    <submittedName>
        <fullName evidence="6">Zinc finger BED domain-containing protein 1</fullName>
    </submittedName>
</protein>
<dbReference type="InterPro" id="IPR052035">
    <property type="entry name" value="ZnF_BED_domain_contain"/>
</dbReference>
<evidence type="ECO:0000256" key="4">
    <source>
        <dbReference type="ARBA" id="ARBA00022833"/>
    </source>
</evidence>
<dbReference type="Gene3D" id="1.10.10.1070">
    <property type="entry name" value="Zinc finger, BED domain-containing"/>
    <property type="match status" value="1"/>
</dbReference>
<keyword evidence="3" id="KW-0863">Zinc-finger</keyword>
<evidence type="ECO:0000313" key="7">
    <source>
        <dbReference type="EMBL" id="JAD05124.1"/>
    </source>
</evidence>
<reference evidence="6" key="1">
    <citation type="submission" date="2014-11" db="EMBL/GenBank/DDBJ databases">
        <authorList>
            <person name="Geib S."/>
        </authorList>
    </citation>
    <scope>NUCLEOTIDE SEQUENCE</scope>
</reference>
<accession>A0A0A1WXJ9</accession>
<dbReference type="AlphaFoldDB" id="A0A0A1WXJ9"/>
<dbReference type="PANTHER" id="PTHR46481:SF10">
    <property type="entry name" value="ZINC FINGER BED DOMAIN-CONTAINING PROTEIN 39"/>
    <property type="match status" value="1"/>
</dbReference>
<evidence type="ECO:0000256" key="2">
    <source>
        <dbReference type="ARBA" id="ARBA00022723"/>
    </source>
</evidence>
<evidence type="ECO:0000256" key="1">
    <source>
        <dbReference type="ARBA" id="ARBA00004123"/>
    </source>
</evidence>
<gene>
    <name evidence="6" type="primary">ZBED1_7</name>
    <name evidence="7" type="synonym">ZBED1_3</name>
    <name evidence="7" type="ORF">g.35043</name>
    <name evidence="6" type="ORF">g.35045</name>
</gene>
<name>A0A0A1WXJ9_ZEUCU</name>